<dbReference type="InterPro" id="IPR016040">
    <property type="entry name" value="NAD(P)-bd_dom"/>
</dbReference>
<dbReference type="PATRIC" id="fig|35806.4.peg.87"/>
<sequence length="212" mass="22615">MKLLVIGASKGIGLETVRYALGRGHDIRAFAPSAQSIEIDDPKLEKRAGDARNAAEVKAAVEGVDAVIVALGLPKTLPAMMRKTTLFSDTTRVLLSAMTAAGVGRLLAVTGFGAGDSKAKMSTVEKLGFKAVLARAYADKTAQERLIRDSGLDWTIVRPGILTSTAPSHDYEVHVEPETWHNGLISRGDVAHFLVHAAEDGSYLRDAPVLTR</sequence>
<evidence type="ECO:0000259" key="1">
    <source>
        <dbReference type="Pfam" id="PF13460"/>
    </source>
</evidence>
<reference evidence="2 3" key="1">
    <citation type="submission" date="2015-02" db="EMBL/GenBank/DDBJ databases">
        <title>Genome sequene of Rhodovulum sulfidophilum DSM 2351.</title>
        <authorList>
            <person name="Nagao N."/>
        </authorList>
    </citation>
    <scope>NUCLEOTIDE SEQUENCE [LARGE SCALE GENOMIC DNA]</scope>
    <source>
        <strain evidence="2 3">DSM 2351</strain>
    </source>
</reference>
<protein>
    <submittedName>
        <fullName evidence="2">NAD-dependent epimerase/dehydratase</fullName>
    </submittedName>
</protein>
<evidence type="ECO:0000313" key="2">
    <source>
        <dbReference type="EMBL" id="BAQ67258.1"/>
    </source>
</evidence>
<dbReference type="Pfam" id="PF13460">
    <property type="entry name" value="NAD_binding_10"/>
    <property type="match status" value="1"/>
</dbReference>
<dbReference type="InterPro" id="IPR036291">
    <property type="entry name" value="NAD(P)-bd_dom_sf"/>
</dbReference>
<dbReference type="PANTHER" id="PTHR43355:SF2">
    <property type="entry name" value="FLAVIN REDUCTASE (NADPH)"/>
    <property type="match status" value="1"/>
</dbReference>
<dbReference type="PANTHER" id="PTHR43355">
    <property type="entry name" value="FLAVIN REDUCTASE (NADPH)"/>
    <property type="match status" value="1"/>
</dbReference>
<proteinExistence type="predicted"/>
<dbReference type="GO" id="GO:0004074">
    <property type="term" value="F:biliverdin reductase [NAD(P)H] activity"/>
    <property type="evidence" value="ECO:0007669"/>
    <property type="project" value="TreeGrafter"/>
</dbReference>
<dbReference type="SUPFAM" id="SSF51735">
    <property type="entry name" value="NAD(P)-binding Rossmann-fold domains"/>
    <property type="match status" value="1"/>
</dbReference>
<gene>
    <name evidence="2" type="ORF">NHU_00087</name>
</gene>
<dbReference type="CDD" id="cd05244">
    <property type="entry name" value="BVR-B_like_SDR_a"/>
    <property type="match status" value="1"/>
</dbReference>
<dbReference type="Gene3D" id="3.40.50.720">
    <property type="entry name" value="NAD(P)-binding Rossmann-like Domain"/>
    <property type="match status" value="1"/>
</dbReference>
<feature type="domain" description="NAD(P)-binding" evidence="1">
    <location>
        <begin position="7"/>
        <end position="200"/>
    </location>
</feature>
<evidence type="ECO:0000313" key="3">
    <source>
        <dbReference type="Proteomes" id="UP000064912"/>
    </source>
</evidence>
<organism evidence="2 3">
    <name type="scientific">Rhodovulum sulfidophilum</name>
    <name type="common">Rhodobacter sulfidophilus</name>
    <dbReference type="NCBI Taxonomy" id="35806"/>
    <lineage>
        <taxon>Bacteria</taxon>
        <taxon>Pseudomonadati</taxon>
        <taxon>Pseudomonadota</taxon>
        <taxon>Alphaproteobacteria</taxon>
        <taxon>Rhodobacterales</taxon>
        <taxon>Paracoccaceae</taxon>
        <taxon>Rhodovulum</taxon>
    </lineage>
</organism>
<dbReference type="AlphaFoldDB" id="A0A0D6AWJ1"/>
<dbReference type="InterPro" id="IPR051606">
    <property type="entry name" value="Polyketide_Oxido-like"/>
</dbReference>
<dbReference type="KEGG" id="rsu:NHU_00087"/>
<name>A0A0D6AWJ1_RHOSU</name>
<dbReference type="EMBL" id="AP014800">
    <property type="protein sequence ID" value="BAQ67258.1"/>
    <property type="molecule type" value="Genomic_DNA"/>
</dbReference>
<dbReference type="eggNOG" id="COG0702">
    <property type="taxonomic scope" value="Bacteria"/>
</dbReference>
<accession>A0A0D6AWJ1</accession>
<dbReference type="Proteomes" id="UP000064912">
    <property type="component" value="Chromosome"/>
</dbReference>
<dbReference type="GO" id="GO:0042602">
    <property type="term" value="F:riboflavin reductase (NADPH) activity"/>
    <property type="evidence" value="ECO:0007669"/>
    <property type="project" value="TreeGrafter"/>
</dbReference>